<dbReference type="CDD" id="cd02042">
    <property type="entry name" value="ParAB_family"/>
    <property type="match status" value="1"/>
</dbReference>
<dbReference type="KEGG" id="azq:G3580_09750"/>
<name>A0A6C1B2V8_9RHOO</name>
<protein>
    <submittedName>
        <fullName evidence="2">AAA family ATPase</fullName>
    </submittedName>
</protein>
<dbReference type="PIRSF" id="PIRSF009320">
    <property type="entry name" value="Nuc_binding_HP_1000"/>
    <property type="match status" value="1"/>
</dbReference>
<dbReference type="SUPFAM" id="SSF52540">
    <property type="entry name" value="P-loop containing nucleoside triphosphate hydrolases"/>
    <property type="match status" value="1"/>
</dbReference>
<dbReference type="InterPro" id="IPR048089">
    <property type="entry name" value="McdA"/>
</dbReference>
<sequence length="222" mass="23846">MARAPVITLVSQKGGAGKSTLTMQLAAGLARHGKQVEIGDLDAQESATRWAAAAPTDAPFPARVHAFTGDPHELPAKLEKWCRRADVVLLDCPPALDHPRTLAALNHTDLAIIPVVPSPTDLWSTRAIERLIVERQQQRPQLRAVLVANRVTRTALAADVIEVMRTFRLPILSAALGQRNAYAQSAAIGGSVFDLGSAAQVAQIEVQRLVDAVRKRLGESTP</sequence>
<keyword evidence="3" id="KW-1185">Reference proteome</keyword>
<dbReference type="PANTHER" id="PTHR13696:SF96">
    <property type="entry name" value="COBQ_COBB_MIND_PARA NUCLEOTIDE BINDING DOMAIN-CONTAINING PROTEIN"/>
    <property type="match status" value="1"/>
</dbReference>
<evidence type="ECO:0000313" key="2">
    <source>
        <dbReference type="EMBL" id="QID17897.1"/>
    </source>
</evidence>
<dbReference type="EMBL" id="CP048836">
    <property type="protein sequence ID" value="QID17897.1"/>
    <property type="molecule type" value="Genomic_DNA"/>
</dbReference>
<dbReference type="InterPro" id="IPR027417">
    <property type="entry name" value="P-loop_NTPase"/>
</dbReference>
<dbReference type="InterPro" id="IPR050678">
    <property type="entry name" value="DNA_Partitioning_ATPase"/>
</dbReference>
<dbReference type="PANTHER" id="PTHR13696">
    <property type="entry name" value="P-LOOP CONTAINING NUCLEOSIDE TRIPHOSPHATE HYDROLASE"/>
    <property type="match status" value="1"/>
</dbReference>
<dbReference type="AlphaFoldDB" id="A0A6C1B2V8"/>
<dbReference type="NCBIfam" id="NF041546">
    <property type="entry name" value="ParA_partition"/>
    <property type="match status" value="1"/>
</dbReference>
<gene>
    <name evidence="2" type="ORF">G3580_09750</name>
</gene>
<reference evidence="2 3" key="1">
    <citation type="submission" date="2020-02" db="EMBL/GenBank/DDBJ databases">
        <title>Nitrogenibacter mangrovi gen. nov., sp. nov. isolated from mangrove sediment, a denitrifying betaproteobacterium.</title>
        <authorList>
            <person name="Liao H."/>
            <person name="Tian Y."/>
        </authorList>
    </citation>
    <scope>NUCLEOTIDE SEQUENCE [LARGE SCALE GENOMIC DNA]</scope>
    <source>
        <strain evidence="2 3">M9-3-2</strain>
    </source>
</reference>
<evidence type="ECO:0000259" key="1">
    <source>
        <dbReference type="Pfam" id="PF01656"/>
    </source>
</evidence>
<proteinExistence type="predicted"/>
<accession>A0A6C1B2V8</accession>
<feature type="domain" description="CobQ/CobB/MinD/ParA nucleotide binding" evidence="1">
    <location>
        <begin position="7"/>
        <end position="186"/>
    </location>
</feature>
<dbReference type="InterPro" id="IPR002586">
    <property type="entry name" value="CobQ/CobB/MinD/ParA_Nub-bd_dom"/>
</dbReference>
<evidence type="ECO:0000313" key="3">
    <source>
        <dbReference type="Proteomes" id="UP000501991"/>
    </source>
</evidence>
<dbReference type="Gene3D" id="3.40.50.300">
    <property type="entry name" value="P-loop containing nucleotide triphosphate hydrolases"/>
    <property type="match status" value="1"/>
</dbReference>
<dbReference type="RefSeq" id="WP_173765059.1">
    <property type="nucleotide sequence ID" value="NZ_CP048836.1"/>
</dbReference>
<dbReference type="Pfam" id="PF01656">
    <property type="entry name" value="CbiA"/>
    <property type="match status" value="1"/>
</dbReference>
<dbReference type="Proteomes" id="UP000501991">
    <property type="component" value="Chromosome"/>
</dbReference>
<organism evidence="2 3">
    <name type="scientific">Nitrogeniibacter mangrovi</name>
    <dbReference type="NCBI Taxonomy" id="2016596"/>
    <lineage>
        <taxon>Bacteria</taxon>
        <taxon>Pseudomonadati</taxon>
        <taxon>Pseudomonadota</taxon>
        <taxon>Betaproteobacteria</taxon>
        <taxon>Rhodocyclales</taxon>
        <taxon>Zoogloeaceae</taxon>
        <taxon>Nitrogeniibacter</taxon>
    </lineage>
</organism>